<dbReference type="KEGG" id="txa:HQN79_03490"/>
<dbReference type="NCBIfam" id="TIGR02209">
    <property type="entry name" value="ftsL_broad"/>
    <property type="match status" value="1"/>
</dbReference>
<keyword evidence="6" id="KW-0472">Membrane</keyword>
<keyword evidence="10" id="KW-1185">Reference proteome</keyword>
<evidence type="ECO:0000256" key="1">
    <source>
        <dbReference type="ARBA" id="ARBA00004401"/>
    </source>
</evidence>
<dbReference type="EMBL" id="CP054020">
    <property type="protein sequence ID" value="QKI88694.1"/>
    <property type="molecule type" value="Genomic_DNA"/>
</dbReference>
<evidence type="ECO:0000256" key="2">
    <source>
        <dbReference type="ARBA" id="ARBA00022475"/>
    </source>
</evidence>
<evidence type="ECO:0000256" key="5">
    <source>
        <dbReference type="ARBA" id="ARBA00022989"/>
    </source>
</evidence>
<accession>A0A7D4NKX2</accession>
<evidence type="ECO:0000313" key="10">
    <source>
        <dbReference type="Proteomes" id="UP000504724"/>
    </source>
</evidence>
<gene>
    <name evidence="9" type="primary">ftsL</name>
    <name evidence="9" type="ORF">HQN79_03490</name>
</gene>
<evidence type="ECO:0000256" key="4">
    <source>
        <dbReference type="ARBA" id="ARBA00022692"/>
    </source>
</evidence>
<dbReference type="RefSeq" id="WP_173284307.1">
    <property type="nucleotide sequence ID" value="NZ_CP054020.1"/>
</dbReference>
<dbReference type="GO" id="GO:0051301">
    <property type="term" value="P:cell division"/>
    <property type="evidence" value="ECO:0007669"/>
    <property type="project" value="UniProtKB-KW"/>
</dbReference>
<proteinExistence type="predicted"/>
<reference evidence="9 10" key="1">
    <citation type="submission" date="2020-05" db="EMBL/GenBank/DDBJ databases">
        <title>Thiomicrorhabdus sediminis sp.nov. and Thiomicrorhabdus xiamenensis sp.nov., novel sulfur-oxidizing bacteria isolated from coastal sediment.</title>
        <authorList>
            <person name="Liu X."/>
        </authorList>
    </citation>
    <scope>NUCLEOTIDE SEQUENCE [LARGE SCALE GENOMIC DNA]</scope>
    <source>
        <strain evidence="9 10">G2</strain>
    </source>
</reference>
<dbReference type="GO" id="GO:0005886">
    <property type="term" value="C:plasma membrane"/>
    <property type="evidence" value="ECO:0007669"/>
    <property type="project" value="UniProtKB-SubCell"/>
</dbReference>
<evidence type="ECO:0000256" key="8">
    <source>
        <dbReference type="NCBIfam" id="TIGR02209"/>
    </source>
</evidence>
<name>A0A7D4NKX2_9GAMM</name>
<dbReference type="AlphaFoldDB" id="A0A7D4NKX2"/>
<dbReference type="Proteomes" id="UP000504724">
    <property type="component" value="Chromosome"/>
</dbReference>
<keyword evidence="5" id="KW-1133">Transmembrane helix</keyword>
<keyword evidence="7" id="KW-0131">Cell cycle</keyword>
<evidence type="ECO:0000256" key="7">
    <source>
        <dbReference type="ARBA" id="ARBA00023306"/>
    </source>
</evidence>
<evidence type="ECO:0000256" key="3">
    <source>
        <dbReference type="ARBA" id="ARBA00022618"/>
    </source>
</evidence>
<protein>
    <recommendedName>
        <fullName evidence="8">Cell division protein FtsL</fullName>
    </recommendedName>
</protein>
<keyword evidence="3 9" id="KW-0132">Cell division</keyword>
<dbReference type="InterPro" id="IPR011922">
    <property type="entry name" value="Cell_div_FtsL"/>
</dbReference>
<sequence>MIFLVLFLLALLFGNIYLSHQIRGIQKEYYKNVDQLVAARHEWGELMLEKMHLTSPANVERIAKEELKMVSSQKQKQTVYIVDKEMDSE</sequence>
<dbReference type="Pfam" id="PF04999">
    <property type="entry name" value="FtsL"/>
    <property type="match status" value="1"/>
</dbReference>
<keyword evidence="4" id="KW-0812">Transmembrane</keyword>
<evidence type="ECO:0000256" key="6">
    <source>
        <dbReference type="ARBA" id="ARBA00023136"/>
    </source>
</evidence>
<keyword evidence="2" id="KW-1003">Cell membrane</keyword>
<evidence type="ECO:0000313" key="9">
    <source>
        <dbReference type="EMBL" id="QKI88694.1"/>
    </source>
</evidence>
<comment type="subcellular location">
    <subcellularLocation>
        <location evidence="1">Cell membrane</location>
        <topology evidence="1">Single-pass type II membrane protein</topology>
    </subcellularLocation>
</comment>
<organism evidence="9 10">
    <name type="scientific">Thiomicrorhabdus xiamenensis</name>
    <dbReference type="NCBI Taxonomy" id="2739063"/>
    <lineage>
        <taxon>Bacteria</taxon>
        <taxon>Pseudomonadati</taxon>
        <taxon>Pseudomonadota</taxon>
        <taxon>Gammaproteobacteria</taxon>
        <taxon>Thiotrichales</taxon>
        <taxon>Piscirickettsiaceae</taxon>
        <taxon>Thiomicrorhabdus</taxon>
    </lineage>
</organism>